<feature type="region of interest" description="Disordered" evidence="1">
    <location>
        <begin position="173"/>
        <end position="209"/>
    </location>
</feature>
<gene>
    <name evidence="2" type="ORF">UTRI_03025</name>
</gene>
<feature type="region of interest" description="Disordered" evidence="1">
    <location>
        <begin position="349"/>
        <end position="381"/>
    </location>
</feature>
<feature type="compositionally biased region" description="Low complexity" evidence="1">
    <location>
        <begin position="184"/>
        <end position="207"/>
    </location>
</feature>
<dbReference type="EMBL" id="OOIN01000012">
    <property type="protein sequence ID" value="SPO25660.1"/>
    <property type="molecule type" value="Genomic_DNA"/>
</dbReference>
<name>A0A5C3E6E9_9BASI</name>
<accession>A0A5C3E6E9</accession>
<evidence type="ECO:0000256" key="1">
    <source>
        <dbReference type="SAM" id="MobiDB-lite"/>
    </source>
</evidence>
<evidence type="ECO:0000313" key="2">
    <source>
        <dbReference type="EMBL" id="SPO25660.1"/>
    </source>
</evidence>
<protein>
    <submittedName>
        <fullName evidence="2">Uncharacterized protein</fullName>
    </submittedName>
</protein>
<dbReference type="AlphaFoldDB" id="A0A5C3E6E9"/>
<feature type="region of interest" description="Disordered" evidence="1">
    <location>
        <begin position="224"/>
        <end position="270"/>
    </location>
</feature>
<keyword evidence="3" id="KW-1185">Reference proteome</keyword>
<sequence>MTLRKVGCAASPLQRLVCLKPLTADWGWMERLLYPCFRVSSPVASKTLLDTCVMNKALVARLCLKTDYGLIALQLSREDQTSTPTSHLLIDRFRHYLLLYSHHPNVVRTIFTFCSLDICKPFFLTTSLYPLGFLTTLSLFSKAFSSSSTSRLLPQQQATRLVRPLLAFPPLPTLKSPSIHQRRQSSASRSNSISISTHPTTSSNSTSARDKTLVDLALSSHVTLAPRENPYHPTPPCPLQSHIPDSPRPDPNSYRPKTTDQTEQKSFRERDTHFQGEYKKRFVPVFVSTFAFRYCFRRVRVPLIKRGKEGGNGSEQKDLVCDNEELASCVGEALHASTALVSALSRGKGQKLKQHAGTVDSQCRRSARHQERRYRDEAMHP</sequence>
<evidence type="ECO:0000313" key="3">
    <source>
        <dbReference type="Proteomes" id="UP000324022"/>
    </source>
</evidence>
<dbReference type="Proteomes" id="UP000324022">
    <property type="component" value="Unassembled WGS sequence"/>
</dbReference>
<reference evidence="2 3" key="1">
    <citation type="submission" date="2018-03" db="EMBL/GenBank/DDBJ databases">
        <authorList>
            <person name="Guldener U."/>
        </authorList>
    </citation>
    <scope>NUCLEOTIDE SEQUENCE [LARGE SCALE GENOMIC DNA]</scope>
    <source>
        <strain evidence="2 3">NBRC100155</strain>
    </source>
</reference>
<organism evidence="2 3">
    <name type="scientific">Ustilago trichophora</name>
    <dbReference type="NCBI Taxonomy" id="86804"/>
    <lineage>
        <taxon>Eukaryota</taxon>
        <taxon>Fungi</taxon>
        <taxon>Dikarya</taxon>
        <taxon>Basidiomycota</taxon>
        <taxon>Ustilaginomycotina</taxon>
        <taxon>Ustilaginomycetes</taxon>
        <taxon>Ustilaginales</taxon>
        <taxon>Ustilaginaceae</taxon>
        <taxon>Ustilago</taxon>
    </lineage>
</organism>
<proteinExistence type="predicted"/>
<feature type="compositionally biased region" description="Basic and acidic residues" evidence="1">
    <location>
        <begin position="257"/>
        <end position="270"/>
    </location>
</feature>